<evidence type="ECO:0000256" key="1">
    <source>
        <dbReference type="SAM" id="Phobius"/>
    </source>
</evidence>
<dbReference type="Proteomes" id="UP000280834">
    <property type="component" value="Unassembled WGS sequence"/>
</dbReference>
<dbReference type="EMBL" id="UZAG01015637">
    <property type="protein sequence ID" value="VDO22124.1"/>
    <property type="molecule type" value="Genomic_DNA"/>
</dbReference>
<sequence length="113" mass="13201">MLKPPKWLWFLDLTVGVVFVSGIASFVVWRRSEDFRKSTFSRVPRIADYFYRLSHVKAFMLPVGLVSVVISSLAYDNWKKKQPPKPIPIQSLDRFEKMMESMNGSMMRPKTNN</sequence>
<reference evidence="2 3" key="2">
    <citation type="submission" date="2018-11" db="EMBL/GenBank/DDBJ databases">
        <authorList>
            <consortium name="Pathogen Informatics"/>
        </authorList>
    </citation>
    <scope>NUCLEOTIDE SEQUENCE [LARGE SCALE GENOMIC DNA]</scope>
</reference>
<dbReference type="AlphaFoldDB" id="A0A0R3QLE6"/>
<organism evidence="4">
    <name type="scientific">Brugia timori</name>
    <dbReference type="NCBI Taxonomy" id="42155"/>
    <lineage>
        <taxon>Eukaryota</taxon>
        <taxon>Metazoa</taxon>
        <taxon>Ecdysozoa</taxon>
        <taxon>Nematoda</taxon>
        <taxon>Chromadorea</taxon>
        <taxon>Rhabditida</taxon>
        <taxon>Spirurina</taxon>
        <taxon>Spiruromorpha</taxon>
        <taxon>Filarioidea</taxon>
        <taxon>Onchocercidae</taxon>
        <taxon>Brugia</taxon>
    </lineage>
</organism>
<proteinExistence type="predicted"/>
<keyword evidence="1" id="KW-0472">Membrane</keyword>
<name>A0A0R3QLE6_9BILA</name>
<keyword evidence="3" id="KW-1185">Reference proteome</keyword>
<gene>
    <name evidence="2" type="ORF">BTMF_LOCUS6560</name>
</gene>
<protein>
    <submittedName>
        <fullName evidence="2 4">Uncharacterized protein</fullName>
    </submittedName>
</protein>
<evidence type="ECO:0000313" key="4">
    <source>
        <dbReference type="WBParaSite" id="BTMF_0000850901-mRNA-1"/>
    </source>
</evidence>
<evidence type="ECO:0000313" key="2">
    <source>
        <dbReference type="EMBL" id="VDO22124.1"/>
    </source>
</evidence>
<accession>A0A0R3QLE6</accession>
<keyword evidence="1" id="KW-0812">Transmembrane</keyword>
<keyword evidence="1" id="KW-1133">Transmembrane helix</keyword>
<dbReference type="WBParaSite" id="BTMF_0000850901-mRNA-1">
    <property type="protein sequence ID" value="BTMF_0000850901-mRNA-1"/>
    <property type="gene ID" value="BTMF_0000850901"/>
</dbReference>
<feature type="transmembrane region" description="Helical" evidence="1">
    <location>
        <begin position="7"/>
        <end position="29"/>
    </location>
</feature>
<evidence type="ECO:0000313" key="3">
    <source>
        <dbReference type="Proteomes" id="UP000280834"/>
    </source>
</evidence>
<feature type="transmembrane region" description="Helical" evidence="1">
    <location>
        <begin position="49"/>
        <end position="75"/>
    </location>
</feature>
<reference evidence="4" key="1">
    <citation type="submission" date="2017-02" db="UniProtKB">
        <authorList>
            <consortium name="WormBaseParasite"/>
        </authorList>
    </citation>
    <scope>IDENTIFICATION</scope>
</reference>